<dbReference type="InterPro" id="IPR041588">
    <property type="entry name" value="Integrase_H2C2"/>
</dbReference>
<dbReference type="Gene3D" id="1.10.340.70">
    <property type="match status" value="1"/>
</dbReference>
<dbReference type="PANTHER" id="PTHR47331:SF1">
    <property type="entry name" value="GAG-LIKE PROTEIN"/>
    <property type="match status" value="1"/>
</dbReference>
<dbReference type="Pfam" id="PF05380">
    <property type="entry name" value="Peptidase_A17"/>
    <property type="match status" value="1"/>
</dbReference>
<dbReference type="InterPro" id="IPR008042">
    <property type="entry name" value="Retrotrans_Pao"/>
</dbReference>
<evidence type="ECO:0000259" key="1">
    <source>
        <dbReference type="Pfam" id="PF17921"/>
    </source>
</evidence>
<organism evidence="2">
    <name type="scientific">Ceratitis capitata</name>
    <name type="common">Mediterranean fruit fly</name>
    <name type="synonym">Tephritis capitata</name>
    <dbReference type="NCBI Taxonomy" id="7213"/>
    <lineage>
        <taxon>Eukaryota</taxon>
        <taxon>Metazoa</taxon>
        <taxon>Ecdysozoa</taxon>
        <taxon>Arthropoda</taxon>
        <taxon>Hexapoda</taxon>
        <taxon>Insecta</taxon>
        <taxon>Pterygota</taxon>
        <taxon>Neoptera</taxon>
        <taxon>Endopterygota</taxon>
        <taxon>Diptera</taxon>
        <taxon>Brachycera</taxon>
        <taxon>Muscomorpha</taxon>
        <taxon>Tephritoidea</taxon>
        <taxon>Tephritidae</taxon>
        <taxon>Ceratitis</taxon>
        <taxon>Ceratitis</taxon>
    </lineage>
</organism>
<dbReference type="EMBL" id="GAMC01014583">
    <property type="protein sequence ID" value="JAB91972.1"/>
    <property type="molecule type" value="mRNA"/>
</dbReference>
<reference evidence="2" key="1">
    <citation type="submission" date="2013-07" db="EMBL/GenBank/DDBJ databases">
        <authorList>
            <person name="Geib S."/>
        </authorList>
    </citation>
    <scope>NUCLEOTIDE SEQUENCE</scope>
</reference>
<reference evidence="2" key="2">
    <citation type="journal article" date="2014" name="BMC Genomics">
        <title>A genomic perspective to assessing quality of mass-reared SIT flies used in Mediterranean fruit fly (Ceratitis capitata) eradication in California.</title>
        <authorList>
            <person name="Calla B."/>
            <person name="Hall B."/>
            <person name="Hou S."/>
            <person name="Geib S.M."/>
        </authorList>
    </citation>
    <scope>NUCLEOTIDE SEQUENCE</scope>
</reference>
<dbReference type="Pfam" id="PF17921">
    <property type="entry name" value="Integrase_H2C2"/>
    <property type="match status" value="1"/>
</dbReference>
<protein>
    <recommendedName>
        <fullName evidence="1">Integrase zinc-binding domain-containing protein</fullName>
    </recommendedName>
</protein>
<evidence type="ECO:0000313" key="2">
    <source>
        <dbReference type="EMBL" id="JAB91974.1"/>
    </source>
</evidence>
<name>W8BRZ3_CERCA</name>
<dbReference type="OrthoDB" id="8025181at2759"/>
<accession>W8BRZ3</accession>
<dbReference type="EMBL" id="GAMC01014581">
    <property type="protein sequence ID" value="JAB91974.1"/>
    <property type="molecule type" value="mRNA"/>
</dbReference>
<dbReference type="PANTHER" id="PTHR47331">
    <property type="entry name" value="PHD-TYPE DOMAIN-CONTAINING PROTEIN"/>
    <property type="match status" value="1"/>
</dbReference>
<dbReference type="AlphaFoldDB" id="W8BRZ3"/>
<feature type="domain" description="Integrase zinc-binding" evidence="1">
    <location>
        <begin position="294"/>
        <end position="348"/>
    </location>
</feature>
<proteinExistence type="evidence at transcript level"/>
<sequence>MQTFEMIKIELHGFADASEKAYAAVVYIKYDEQINIVAAKSKVNPMKNRKTLPNLELCAAHLLSKLIHRIIITIKQRAKVYTINLCWIENNKSKDKFIRTRVNDIKDLIPSAKWNHVVSKENLADIASRGISPNELQMQKLWWNGPDWLRASEDKWPQSTSEKTTCAVTGVSKINKDHPLDSLTEKYSSFQKLIRIFAYVLRFKNKLQKLKFYPQYLTSRELKAAEIEIIKRHQHKEFENELEKLLKKANLKQNSKLANLYPFIDSEGVLRLGGRLKNSNISCEQKHPAIINKSHLAWLIVMDAHNKTLHGGNQLMEATIRRKYWVINLKRGVKKCIRHCVKCIRNDKKLRNKKWEIYLRCEFHSLHLLHIPVSTTPDHYL</sequence>